<dbReference type="PROSITE" id="PS51009">
    <property type="entry name" value="CYTCII"/>
    <property type="match status" value="1"/>
</dbReference>
<dbReference type="Pfam" id="PF01322">
    <property type="entry name" value="Cytochrom_C_2"/>
    <property type="match status" value="1"/>
</dbReference>
<dbReference type="InterPro" id="IPR015984">
    <property type="entry name" value="Cyt_c_prime_subgr"/>
</dbReference>
<dbReference type="SUPFAM" id="SSF47175">
    <property type="entry name" value="Cytochromes"/>
    <property type="match status" value="1"/>
</dbReference>
<dbReference type="Proteomes" id="UP001143362">
    <property type="component" value="Unassembled WGS sequence"/>
</dbReference>
<dbReference type="PRINTS" id="PR00608">
    <property type="entry name" value="CYTCHROMECII"/>
</dbReference>
<evidence type="ECO:0000313" key="2">
    <source>
        <dbReference type="EMBL" id="MCX2981635.1"/>
    </source>
</evidence>
<feature type="chain" id="PRO_5045803630" evidence="1">
    <location>
        <begin position="23"/>
        <end position="155"/>
    </location>
</feature>
<keyword evidence="3" id="KW-1185">Reference proteome</keyword>
<keyword evidence="1" id="KW-0732">Signal</keyword>
<organism evidence="2 3">
    <name type="scientific">Candidatus Litorirhabdus singularis</name>
    <dbReference type="NCBI Taxonomy" id="2518993"/>
    <lineage>
        <taxon>Bacteria</taxon>
        <taxon>Pseudomonadati</taxon>
        <taxon>Pseudomonadota</taxon>
        <taxon>Gammaproteobacteria</taxon>
        <taxon>Cellvibrionales</taxon>
        <taxon>Halieaceae</taxon>
        <taxon>Candidatus Litorirhabdus</taxon>
    </lineage>
</organism>
<dbReference type="RefSeq" id="WP_279245633.1">
    <property type="nucleotide sequence ID" value="NZ_SHNN01000002.1"/>
</dbReference>
<evidence type="ECO:0000313" key="3">
    <source>
        <dbReference type="Proteomes" id="UP001143362"/>
    </source>
</evidence>
<name>A0ABT3TIK6_9GAMM</name>
<dbReference type="InterPro" id="IPR010980">
    <property type="entry name" value="Cyt_c/b562"/>
</dbReference>
<dbReference type="InterPro" id="IPR002321">
    <property type="entry name" value="Cyt_c_II"/>
</dbReference>
<dbReference type="Gene3D" id="1.20.120.10">
    <property type="entry name" value="Cytochrome c/b562"/>
    <property type="match status" value="1"/>
</dbReference>
<sequence length="155" mass="16805">MKKLLIALTLVAGTAATPIALSHLDSTAFHQSYRQSVFALMGANFGPMTSMIKGEIPWNDAMFQGWANDLASVTKLDIGRGFPAGSEGGQTRAKPGIWKNWDDFESKTEDLRTEAEALAVVAASGDKKAILQQFQKTGGSCKSCHDDYKSKDYLN</sequence>
<dbReference type="EMBL" id="SHNN01000002">
    <property type="protein sequence ID" value="MCX2981635.1"/>
    <property type="molecule type" value="Genomic_DNA"/>
</dbReference>
<gene>
    <name evidence="2" type="ORF">EYC98_12250</name>
</gene>
<evidence type="ECO:0000256" key="1">
    <source>
        <dbReference type="SAM" id="SignalP"/>
    </source>
</evidence>
<reference evidence="2" key="1">
    <citation type="submission" date="2019-02" db="EMBL/GenBank/DDBJ databases">
        <authorList>
            <person name="Li S.-H."/>
        </authorList>
    </citation>
    <scope>NUCLEOTIDE SEQUENCE</scope>
    <source>
        <strain evidence="2">IMCC14734</strain>
    </source>
</reference>
<accession>A0ABT3TIK6</accession>
<proteinExistence type="predicted"/>
<comment type="caution">
    <text evidence="2">The sequence shown here is derived from an EMBL/GenBank/DDBJ whole genome shotgun (WGS) entry which is preliminary data.</text>
</comment>
<protein>
    <submittedName>
        <fullName evidence="2">Cytochrome c</fullName>
    </submittedName>
</protein>
<feature type="signal peptide" evidence="1">
    <location>
        <begin position="1"/>
        <end position="22"/>
    </location>
</feature>